<dbReference type="SUPFAM" id="SSF51261">
    <property type="entry name" value="Duplicated hybrid motif"/>
    <property type="match status" value="1"/>
</dbReference>
<reference evidence="6 7" key="1">
    <citation type="journal article" date="2017" name="Genome Announc.">
        <title>Draft Genome Sequence of Romboutsia maritimum sp. nov. Strain CCRI-22766(T), Isolated from Coastal Estuarine Mud.</title>
        <authorList>
            <person name="Maheux A.F."/>
            <person name="Boudreau D.K."/>
            <person name="Berube E."/>
            <person name="Boissinot M."/>
            <person name="Raymond F."/>
            <person name="Brodeur S."/>
            <person name="Corbeil J."/>
            <person name="Brightwell G."/>
            <person name="Broda D."/>
            <person name="Omar R.F."/>
            <person name="Bergeron M.G."/>
        </authorList>
    </citation>
    <scope>NUCLEOTIDE SEQUENCE [LARGE SCALE GENOMIC DNA]</scope>
    <source>
        <strain evidence="6 7">CCRI-22766</strain>
    </source>
</reference>
<keyword evidence="7" id="KW-1185">Reference proteome</keyword>
<dbReference type="PANTHER" id="PTHR21666:SF270">
    <property type="entry name" value="MUREIN HYDROLASE ACTIVATOR ENVC"/>
    <property type="match status" value="1"/>
</dbReference>
<dbReference type="InterPro" id="IPR011055">
    <property type="entry name" value="Dup_hybrid_motif"/>
</dbReference>
<accession>A0A371IVG1</accession>
<dbReference type="InterPro" id="IPR016047">
    <property type="entry name" value="M23ase_b-sheet_dom"/>
</dbReference>
<comment type="caution">
    <text evidence="6">The sequence shown here is derived from an EMBL/GenBank/DDBJ whole genome shotgun (WGS) entry which is preliminary data.</text>
</comment>
<feature type="coiled-coil region" evidence="2">
    <location>
        <begin position="141"/>
        <end position="217"/>
    </location>
</feature>
<evidence type="ECO:0000313" key="7">
    <source>
        <dbReference type="Proteomes" id="UP000243494"/>
    </source>
</evidence>
<evidence type="ECO:0000313" key="6">
    <source>
        <dbReference type="EMBL" id="RDY24470.1"/>
    </source>
</evidence>
<feature type="chain" id="PRO_5017009544" evidence="3">
    <location>
        <begin position="23"/>
        <end position="349"/>
    </location>
</feature>
<dbReference type="OrthoDB" id="9809488at2"/>
<keyword evidence="1 3" id="KW-0732">Signal</keyword>
<dbReference type="EMBL" id="NOJZ02000002">
    <property type="protein sequence ID" value="RDY24470.1"/>
    <property type="molecule type" value="Genomic_DNA"/>
</dbReference>
<proteinExistence type="predicted"/>
<dbReference type="InterPro" id="IPR057309">
    <property type="entry name" value="PcsB_CC"/>
</dbReference>
<sequence>MKKVISLITACAVLFSTTFIFADDKDNLDNKLEQNKAAQSSLEKDIQSLNESIKEIETNIQDTNNQISKLDTEITKTKEEITQLQSKIQKNENDLGKRLKAINSNYSLGYIKVILSSSSISELFDNIYIVKQVVNQDKTTLKELDNNKVSIEAKELEQKEKKEKQQQLKDVLEQDYNKVKEKKAKFEELKKQLQKEADDLEGEVAKLAQQNSQVVEEGAVISNGSWPVPGHTRISSPYGNRPDPILNTQSFHTGIDIPAPEGTPAVAVDDGEVIFSGVKGSYGNTLMIKHNDGKVSLYAHNSKLVASVGTKVKKGQTVTRIGTTGRSTGPHLHFEIRINGSHTNPMNYL</sequence>
<gene>
    <name evidence="6" type="ORF">CHF27_002195</name>
</gene>
<evidence type="ECO:0000259" key="4">
    <source>
        <dbReference type="Pfam" id="PF01551"/>
    </source>
</evidence>
<dbReference type="Proteomes" id="UP000243494">
    <property type="component" value="Unassembled WGS sequence"/>
</dbReference>
<dbReference type="CDD" id="cd12797">
    <property type="entry name" value="M23_peptidase"/>
    <property type="match status" value="1"/>
</dbReference>
<feature type="domain" description="M23ase beta-sheet core" evidence="4">
    <location>
        <begin position="251"/>
        <end position="345"/>
    </location>
</feature>
<evidence type="ECO:0000256" key="3">
    <source>
        <dbReference type="SAM" id="SignalP"/>
    </source>
</evidence>
<organism evidence="6 7">
    <name type="scientific">Romboutsia maritimum</name>
    <dbReference type="NCBI Taxonomy" id="2020948"/>
    <lineage>
        <taxon>Bacteria</taxon>
        <taxon>Bacillati</taxon>
        <taxon>Bacillota</taxon>
        <taxon>Clostridia</taxon>
        <taxon>Peptostreptococcales</taxon>
        <taxon>Peptostreptococcaceae</taxon>
        <taxon>Romboutsia</taxon>
    </lineage>
</organism>
<dbReference type="PANTHER" id="PTHR21666">
    <property type="entry name" value="PEPTIDASE-RELATED"/>
    <property type="match status" value="1"/>
</dbReference>
<dbReference type="AlphaFoldDB" id="A0A371IVG1"/>
<dbReference type="RefSeq" id="WP_095406388.1">
    <property type="nucleotide sequence ID" value="NZ_NOJZ02000002.1"/>
</dbReference>
<feature type="domain" description="Peptidoglycan hydrolase PcsB coiled-coil" evidence="5">
    <location>
        <begin position="81"/>
        <end position="154"/>
    </location>
</feature>
<evidence type="ECO:0000259" key="5">
    <source>
        <dbReference type="Pfam" id="PF24568"/>
    </source>
</evidence>
<name>A0A371IVG1_9FIRM</name>
<dbReference type="Pfam" id="PF01551">
    <property type="entry name" value="Peptidase_M23"/>
    <property type="match status" value="1"/>
</dbReference>
<protein>
    <submittedName>
        <fullName evidence="6">Uncharacterized protein</fullName>
    </submittedName>
</protein>
<dbReference type="Gene3D" id="2.70.70.10">
    <property type="entry name" value="Glucose Permease (Domain IIA)"/>
    <property type="match status" value="1"/>
</dbReference>
<dbReference type="Gene3D" id="6.10.250.3150">
    <property type="match status" value="1"/>
</dbReference>
<evidence type="ECO:0000256" key="1">
    <source>
        <dbReference type="ARBA" id="ARBA00022729"/>
    </source>
</evidence>
<keyword evidence="2" id="KW-0175">Coiled coil</keyword>
<dbReference type="Pfam" id="PF24568">
    <property type="entry name" value="CC_PcsB"/>
    <property type="match status" value="1"/>
</dbReference>
<dbReference type="GO" id="GO:0004222">
    <property type="term" value="F:metalloendopeptidase activity"/>
    <property type="evidence" value="ECO:0007669"/>
    <property type="project" value="TreeGrafter"/>
</dbReference>
<dbReference type="InterPro" id="IPR050570">
    <property type="entry name" value="Cell_wall_metabolism_enzyme"/>
</dbReference>
<evidence type="ECO:0000256" key="2">
    <source>
        <dbReference type="SAM" id="Coils"/>
    </source>
</evidence>
<feature type="coiled-coil region" evidence="2">
    <location>
        <begin position="25"/>
        <end position="94"/>
    </location>
</feature>
<feature type="signal peptide" evidence="3">
    <location>
        <begin position="1"/>
        <end position="22"/>
    </location>
</feature>